<dbReference type="VEuPathDB" id="VectorBase:ASTE011127"/>
<reference evidence="2" key="1">
    <citation type="journal article" date="2014" name="Genome Biol.">
        <title>Genome analysis of a major urban malaria vector mosquito, Anopheles stephensi.</title>
        <authorList>
            <person name="Jiang X."/>
            <person name="Peery A."/>
            <person name="Hall A.B."/>
            <person name="Sharma A."/>
            <person name="Chen X.G."/>
            <person name="Waterhouse R.M."/>
            <person name="Komissarov A."/>
            <person name="Riehle M.M."/>
            <person name="Shouche Y."/>
            <person name="Sharakhova M.V."/>
            <person name="Lawson D."/>
            <person name="Pakpour N."/>
            <person name="Arensburger P."/>
            <person name="Davidson V.L."/>
            <person name="Eiglmeier K."/>
            <person name="Emrich S."/>
            <person name="George P."/>
            <person name="Kennedy R.C."/>
            <person name="Mane S.P."/>
            <person name="Maslen G."/>
            <person name="Oringanje C."/>
            <person name="Qi Y."/>
            <person name="Settlage R."/>
            <person name="Tojo M."/>
            <person name="Tubio J.M."/>
            <person name="Unger M.F."/>
            <person name="Wang B."/>
            <person name="Vernick K.D."/>
            <person name="Ribeiro J.M."/>
            <person name="James A.A."/>
            <person name="Michel K."/>
            <person name="Riehle M.A."/>
            <person name="Luckhart S."/>
            <person name="Sharakhov I.V."/>
            <person name="Tu Z."/>
        </authorList>
    </citation>
    <scope>NUCLEOTIDE SEQUENCE [LARGE SCALE GENOMIC DNA]</scope>
    <source>
        <strain evidence="2">Indian</strain>
    </source>
</reference>
<dbReference type="VEuPathDB" id="VectorBase:ASTEI20_044848"/>
<evidence type="ECO:0000313" key="2">
    <source>
        <dbReference type="Proteomes" id="UP000076408"/>
    </source>
</evidence>
<dbReference type="AlphaFoldDB" id="A0A182YQS9"/>
<dbReference type="PANTHER" id="PTHR47331">
    <property type="entry name" value="PHD-TYPE DOMAIN-CONTAINING PROTEIN"/>
    <property type="match status" value="1"/>
</dbReference>
<sequence length="72" mass="8292">MSEVRQKYDTPALRSACHRVRASYQFCRVRKATASEPMMGDLPESRLSPFTYTGIDYFGPFVVVDGRKTQKR</sequence>
<protein>
    <submittedName>
        <fullName evidence="1">Uncharacterized protein</fullName>
    </submittedName>
</protein>
<proteinExistence type="predicted"/>
<name>A0A182YQS9_ANOST</name>
<evidence type="ECO:0000313" key="1">
    <source>
        <dbReference type="EnsemblMetazoa" id="ASTEI10815-PA"/>
    </source>
</evidence>
<accession>A0A182YQS9</accession>
<dbReference type="VEuPathDB" id="VectorBase:ASTEI10815"/>
<reference evidence="1" key="2">
    <citation type="submission" date="2020-05" db="UniProtKB">
        <authorList>
            <consortium name="EnsemblMetazoa"/>
        </authorList>
    </citation>
    <scope>IDENTIFICATION</scope>
    <source>
        <strain evidence="1">Indian</strain>
    </source>
</reference>
<keyword evidence="2" id="KW-1185">Reference proteome</keyword>
<dbReference type="EnsemblMetazoa" id="ASTEI10815-RA">
    <property type="protein sequence ID" value="ASTEI10815-PA"/>
    <property type="gene ID" value="ASTEI10815"/>
</dbReference>
<dbReference type="Proteomes" id="UP000076408">
    <property type="component" value="Unassembled WGS sequence"/>
</dbReference>
<organism evidence="1 2">
    <name type="scientific">Anopheles stephensi</name>
    <name type="common">Indo-Pakistan malaria mosquito</name>
    <dbReference type="NCBI Taxonomy" id="30069"/>
    <lineage>
        <taxon>Eukaryota</taxon>
        <taxon>Metazoa</taxon>
        <taxon>Ecdysozoa</taxon>
        <taxon>Arthropoda</taxon>
        <taxon>Hexapoda</taxon>
        <taxon>Insecta</taxon>
        <taxon>Pterygota</taxon>
        <taxon>Neoptera</taxon>
        <taxon>Endopterygota</taxon>
        <taxon>Diptera</taxon>
        <taxon>Nematocera</taxon>
        <taxon>Culicoidea</taxon>
        <taxon>Culicidae</taxon>
        <taxon>Anophelinae</taxon>
        <taxon>Anopheles</taxon>
    </lineage>
</organism>